<evidence type="ECO:0000256" key="2">
    <source>
        <dbReference type="ARBA" id="ARBA00023125"/>
    </source>
</evidence>
<comment type="caution">
    <text evidence="6">The sequence shown here is derived from an EMBL/GenBank/DDBJ whole genome shotgun (WGS) entry which is preliminary data.</text>
</comment>
<dbReference type="RefSeq" id="WP_167220920.1">
    <property type="nucleotide sequence ID" value="NZ_JAAQPH010000002.1"/>
</dbReference>
<dbReference type="Pfam" id="PF12833">
    <property type="entry name" value="HTH_18"/>
    <property type="match status" value="1"/>
</dbReference>
<dbReference type="AlphaFoldDB" id="A0A967C1Z0"/>
<dbReference type="PANTHER" id="PTHR46796:SF2">
    <property type="entry name" value="TRANSCRIPTIONAL REGULATORY PROTEIN"/>
    <property type="match status" value="1"/>
</dbReference>
<protein>
    <submittedName>
        <fullName evidence="6">AraC family transcriptional regulator</fullName>
    </submittedName>
</protein>
<evidence type="ECO:0000256" key="1">
    <source>
        <dbReference type="ARBA" id="ARBA00023015"/>
    </source>
</evidence>
<sequence length="278" mass="30749">MARQQQQANHCDLWGDTAIPGMLLMHADFTSHEFAPHVHDELVIAVTERGGAVFDSRGVSDQAEEGTVLVFNPGEPHAGRLGRSDRWRYRAFYLDQQALARISEGLEMPGAAGSAFLTNKLQDPELFSTLHRLHEASQGDTSQLAREAGFLDSMAALYSRHGSPRPAAGRLGNERSRIGRVAAYLETHYAEAVSLAQLSELAEMSAFHLVRSFKKERGLPPHVYLTQVRLQQARRFLAEGMSLAETASAVGFYDQSALNRHFKRVYGVTPGQYARALT</sequence>
<feature type="domain" description="HTH araC/xylS-type" evidence="5">
    <location>
        <begin position="179"/>
        <end position="276"/>
    </location>
</feature>
<dbReference type="GO" id="GO:0043565">
    <property type="term" value="F:sequence-specific DNA binding"/>
    <property type="evidence" value="ECO:0007669"/>
    <property type="project" value="InterPro"/>
</dbReference>
<dbReference type="Gene3D" id="1.10.10.60">
    <property type="entry name" value="Homeodomain-like"/>
    <property type="match status" value="1"/>
</dbReference>
<dbReference type="PANTHER" id="PTHR46796">
    <property type="entry name" value="HTH-TYPE TRANSCRIPTIONAL ACTIVATOR RHAS-RELATED"/>
    <property type="match status" value="1"/>
</dbReference>
<dbReference type="InterPro" id="IPR009057">
    <property type="entry name" value="Homeodomain-like_sf"/>
</dbReference>
<keyword evidence="4" id="KW-0804">Transcription</keyword>
<evidence type="ECO:0000313" key="7">
    <source>
        <dbReference type="Proteomes" id="UP000761264"/>
    </source>
</evidence>
<accession>A0A967C1Z0</accession>
<gene>
    <name evidence="6" type="ORF">HBA54_02160</name>
</gene>
<dbReference type="SUPFAM" id="SSF51215">
    <property type="entry name" value="Regulatory protein AraC"/>
    <property type="match status" value="1"/>
</dbReference>
<dbReference type="EMBL" id="JAAQPH010000002">
    <property type="protein sequence ID" value="NIA67388.1"/>
    <property type="molecule type" value="Genomic_DNA"/>
</dbReference>
<dbReference type="InterPro" id="IPR018062">
    <property type="entry name" value="HTH_AraC-typ_CS"/>
</dbReference>
<name>A0A967C1Z0_9PROT</name>
<dbReference type="InterPro" id="IPR018060">
    <property type="entry name" value="HTH_AraC"/>
</dbReference>
<keyword evidence="2" id="KW-0238">DNA-binding</keyword>
<dbReference type="InterPro" id="IPR037923">
    <property type="entry name" value="HTH-like"/>
</dbReference>
<dbReference type="InterPro" id="IPR003313">
    <property type="entry name" value="AraC-bd"/>
</dbReference>
<keyword evidence="1" id="KW-0805">Transcription regulation</keyword>
<dbReference type="SUPFAM" id="SSF46689">
    <property type="entry name" value="Homeodomain-like"/>
    <property type="match status" value="2"/>
</dbReference>
<evidence type="ECO:0000256" key="4">
    <source>
        <dbReference type="ARBA" id="ARBA00023163"/>
    </source>
</evidence>
<keyword evidence="7" id="KW-1185">Reference proteome</keyword>
<dbReference type="PROSITE" id="PS01124">
    <property type="entry name" value="HTH_ARAC_FAMILY_2"/>
    <property type="match status" value="1"/>
</dbReference>
<evidence type="ECO:0000313" key="6">
    <source>
        <dbReference type="EMBL" id="NIA67388.1"/>
    </source>
</evidence>
<dbReference type="SMART" id="SM00342">
    <property type="entry name" value="HTH_ARAC"/>
    <property type="match status" value="1"/>
</dbReference>
<organism evidence="6 7">
    <name type="scientific">Pelagibius litoralis</name>
    <dbReference type="NCBI Taxonomy" id="374515"/>
    <lineage>
        <taxon>Bacteria</taxon>
        <taxon>Pseudomonadati</taxon>
        <taxon>Pseudomonadota</taxon>
        <taxon>Alphaproteobacteria</taxon>
        <taxon>Rhodospirillales</taxon>
        <taxon>Rhodovibrionaceae</taxon>
        <taxon>Pelagibius</taxon>
    </lineage>
</organism>
<dbReference type="PROSITE" id="PS00041">
    <property type="entry name" value="HTH_ARAC_FAMILY_1"/>
    <property type="match status" value="1"/>
</dbReference>
<evidence type="ECO:0000256" key="3">
    <source>
        <dbReference type="ARBA" id="ARBA00023159"/>
    </source>
</evidence>
<dbReference type="Proteomes" id="UP000761264">
    <property type="component" value="Unassembled WGS sequence"/>
</dbReference>
<keyword evidence="3" id="KW-0010">Activator</keyword>
<dbReference type="Pfam" id="PF02311">
    <property type="entry name" value="AraC_binding"/>
    <property type="match status" value="1"/>
</dbReference>
<evidence type="ECO:0000259" key="5">
    <source>
        <dbReference type="PROSITE" id="PS01124"/>
    </source>
</evidence>
<dbReference type="GO" id="GO:0003700">
    <property type="term" value="F:DNA-binding transcription factor activity"/>
    <property type="evidence" value="ECO:0007669"/>
    <property type="project" value="InterPro"/>
</dbReference>
<reference evidence="6" key="1">
    <citation type="submission" date="2020-03" db="EMBL/GenBank/DDBJ databases">
        <title>Genome of Pelagibius litoralis DSM 21314T.</title>
        <authorList>
            <person name="Wang G."/>
        </authorList>
    </citation>
    <scope>NUCLEOTIDE SEQUENCE</scope>
    <source>
        <strain evidence="6">DSM 21314</strain>
    </source>
</reference>
<dbReference type="InterPro" id="IPR050204">
    <property type="entry name" value="AraC_XylS_family_regulators"/>
</dbReference>
<proteinExistence type="predicted"/>